<evidence type="ECO:0000313" key="1">
    <source>
        <dbReference type="EMBL" id="PXF46098.1"/>
    </source>
</evidence>
<evidence type="ECO:0000313" key="2">
    <source>
        <dbReference type="Proteomes" id="UP000247409"/>
    </source>
</evidence>
<dbReference type="EMBL" id="NBIV01000044">
    <property type="protein sequence ID" value="PXF46098.1"/>
    <property type="molecule type" value="Genomic_DNA"/>
</dbReference>
<sequence>MASASAPPEKDDPNELVFPPIHLHCATAPDAQFSSDAEMERAKVVMTSSPRMPAVGYFGGRYGHKWYVDLVALPHNAIRRQLCDAFIMANALGTLQLDVADGDLARVYAWLGTLESFVRAVFNAEARFILPLLDANVVKASSSDGKQLYLPELISVRGRVTAQQRIFDLLKTARKTRDVATGESVAKINALRYALDQFGANVLDYFAAIEKIAPKLFKRTLRNGQRQQIKLEHKMFEFVHRHEQGAMLAALFMQCIESRTTRQAFLERNLKKRQRGDFIVDVKRVQNTHMRLAAAFEDAAAKYEKRFNVNKFLQHYDAQGDSKMTLAMLGENDINAEGGEVVVENKNDVEDEECAPGLALDDDVLEVYAEA</sequence>
<organism evidence="1 2">
    <name type="scientific">Gracilariopsis chorda</name>
    <dbReference type="NCBI Taxonomy" id="448386"/>
    <lineage>
        <taxon>Eukaryota</taxon>
        <taxon>Rhodophyta</taxon>
        <taxon>Florideophyceae</taxon>
        <taxon>Rhodymeniophycidae</taxon>
        <taxon>Gracilariales</taxon>
        <taxon>Gracilariaceae</taxon>
        <taxon>Gracilariopsis</taxon>
    </lineage>
</organism>
<name>A0A2V3IVC6_9FLOR</name>
<accession>A0A2V3IVC6</accession>
<dbReference type="OrthoDB" id="3029at2759"/>
<keyword evidence="2" id="KW-1185">Reference proteome</keyword>
<proteinExistence type="predicted"/>
<gene>
    <name evidence="1" type="ORF">BWQ96_04104</name>
</gene>
<reference evidence="1 2" key="1">
    <citation type="journal article" date="2018" name="Mol. Biol. Evol.">
        <title>Analysis of the draft genome of the red seaweed Gracilariopsis chorda provides insights into genome size evolution in Rhodophyta.</title>
        <authorList>
            <person name="Lee J."/>
            <person name="Yang E.C."/>
            <person name="Graf L."/>
            <person name="Yang J.H."/>
            <person name="Qiu H."/>
            <person name="Zel Zion U."/>
            <person name="Chan C.X."/>
            <person name="Stephens T.G."/>
            <person name="Weber A.P.M."/>
            <person name="Boo G.H."/>
            <person name="Boo S.M."/>
            <person name="Kim K.M."/>
            <person name="Shin Y."/>
            <person name="Jung M."/>
            <person name="Lee S.J."/>
            <person name="Yim H.S."/>
            <person name="Lee J.H."/>
            <person name="Bhattacharya D."/>
            <person name="Yoon H.S."/>
        </authorList>
    </citation>
    <scope>NUCLEOTIDE SEQUENCE [LARGE SCALE GENOMIC DNA]</scope>
    <source>
        <strain evidence="1 2">SKKU-2015</strain>
        <tissue evidence="1">Whole body</tissue>
    </source>
</reference>
<protein>
    <submittedName>
        <fullName evidence="1">Uncharacterized protein</fullName>
    </submittedName>
</protein>
<dbReference type="AlphaFoldDB" id="A0A2V3IVC6"/>
<comment type="caution">
    <text evidence="1">The sequence shown here is derived from an EMBL/GenBank/DDBJ whole genome shotgun (WGS) entry which is preliminary data.</text>
</comment>
<dbReference type="Proteomes" id="UP000247409">
    <property type="component" value="Unassembled WGS sequence"/>
</dbReference>